<comment type="subcellular location">
    <subcellularLocation>
        <location evidence="1 9">Cell membrane</location>
        <topology evidence="1 9">Multi-pass membrane protein</topology>
    </subcellularLocation>
</comment>
<dbReference type="PANTHER" id="PTHR30330">
    <property type="entry name" value="AGSS FAMILY TRANSPORTER, SODIUM-ALANINE"/>
    <property type="match status" value="1"/>
</dbReference>
<dbReference type="GO" id="GO:0005886">
    <property type="term" value="C:plasma membrane"/>
    <property type="evidence" value="ECO:0007669"/>
    <property type="project" value="UniProtKB-SubCell"/>
</dbReference>
<feature type="transmembrane region" description="Helical" evidence="9">
    <location>
        <begin position="301"/>
        <end position="325"/>
    </location>
</feature>
<feature type="transmembrane region" description="Helical" evidence="9">
    <location>
        <begin position="17"/>
        <end position="35"/>
    </location>
</feature>
<keyword evidence="11" id="KW-1185">Reference proteome</keyword>
<feature type="transmembrane region" description="Helical" evidence="9">
    <location>
        <begin position="388"/>
        <end position="406"/>
    </location>
</feature>
<feature type="transmembrane region" description="Helical" evidence="9">
    <location>
        <begin position="345"/>
        <end position="368"/>
    </location>
</feature>
<sequence length="471" mass="50314">MYGDAFSMTTGLLSDTIYTYLLIPLLLGIGLYYTFKIRGGQITNIGHAIKLISKPAESENAISPFKAFTISAASHIGTGNIVGVAAAVSIGGPGAVFWMWVTALIGGASSFVENTLGQVFKERNPDGTFKGGPAFYMEKALKKPKLAALFSIVISVVYGINFNAMQANTIAAGFNSSFGLDKKIIALALIIISGLIIFGGLRRIADVTSLLVPFMAIIYMVVVLFIVIKNIKLVPHMFGLIFGGAFSLKAGFGGLFGTAILNGIRRGLFSNEAGMGAVPNASAVADVSHPAKQGLIQALGVYLDTILVCSATAFVVILAGEGIYASDLQGLEITQAALAKEVGGWSNYFLTFCVLMFAFSSIIGNYYYGENNILKLNLGKNSLNIYRVLVLIAVILGCIGDFSIVWNTGDVFMGIMAVINLIVLIFLGKISVGVYNDYIKQLKEGKDPVFNPEDVGELKPYMSEITAWDKK</sequence>
<dbReference type="Pfam" id="PF01235">
    <property type="entry name" value="Na_Ala_symp"/>
    <property type="match status" value="1"/>
</dbReference>
<dbReference type="InterPro" id="IPR001463">
    <property type="entry name" value="Na/Ala_symport"/>
</dbReference>
<feature type="transmembrane region" description="Helical" evidence="9">
    <location>
        <begin position="412"/>
        <end position="435"/>
    </location>
</feature>
<feature type="transmembrane region" description="Helical" evidence="9">
    <location>
        <begin position="208"/>
        <end position="228"/>
    </location>
</feature>
<dbReference type="PROSITE" id="PS00873">
    <property type="entry name" value="NA_ALANINE_SYMP"/>
    <property type="match status" value="1"/>
</dbReference>
<protein>
    <submittedName>
        <fullName evidence="10">Alanine:cation symporter family protein</fullName>
    </submittedName>
</protein>
<keyword evidence="4 9" id="KW-1003">Cell membrane</keyword>
<feature type="transmembrane region" description="Helical" evidence="9">
    <location>
        <begin position="184"/>
        <end position="201"/>
    </location>
</feature>
<dbReference type="PANTHER" id="PTHR30330:SF1">
    <property type="entry name" value="AMINO-ACID CARRIER PROTEIN ALST"/>
    <property type="match status" value="1"/>
</dbReference>
<evidence type="ECO:0000256" key="6">
    <source>
        <dbReference type="ARBA" id="ARBA00022847"/>
    </source>
</evidence>
<comment type="similarity">
    <text evidence="2 9">Belongs to the alanine or glycine:cation symporter (AGCS) (TC 2.A.25) family.</text>
</comment>
<dbReference type="Proteomes" id="UP000568273">
    <property type="component" value="Unassembled WGS sequence"/>
</dbReference>
<dbReference type="PRINTS" id="PR00175">
    <property type="entry name" value="NAALASMPORT"/>
</dbReference>
<evidence type="ECO:0000256" key="8">
    <source>
        <dbReference type="ARBA" id="ARBA00023136"/>
    </source>
</evidence>
<evidence type="ECO:0000256" key="5">
    <source>
        <dbReference type="ARBA" id="ARBA00022692"/>
    </source>
</evidence>
<keyword evidence="6 9" id="KW-0769">Symport</keyword>
<reference evidence="10" key="1">
    <citation type="submission" date="2020-04" db="EMBL/GenBank/DDBJ databases">
        <title>Peptoniphilus sp. nov. isolated from swine feces.</title>
        <authorList>
            <person name="Ryu S.W."/>
        </authorList>
    </citation>
    <scope>NUCLEOTIDE SEQUENCE [LARGE SCALE GENOMIC DNA]</scope>
    <source>
        <strain evidence="10">AGMB00490</strain>
    </source>
</reference>
<evidence type="ECO:0000313" key="11">
    <source>
        <dbReference type="Proteomes" id="UP000568273"/>
    </source>
</evidence>
<feature type="transmembrane region" description="Helical" evidence="9">
    <location>
        <begin position="240"/>
        <end position="261"/>
    </location>
</feature>
<evidence type="ECO:0000313" key="10">
    <source>
        <dbReference type="EMBL" id="NMW84444.1"/>
    </source>
</evidence>
<feature type="transmembrane region" description="Helical" evidence="9">
    <location>
        <begin position="146"/>
        <end position="164"/>
    </location>
</feature>
<dbReference type="NCBIfam" id="TIGR00835">
    <property type="entry name" value="agcS"/>
    <property type="match status" value="1"/>
</dbReference>
<dbReference type="GO" id="GO:0005283">
    <property type="term" value="F:amino acid:sodium symporter activity"/>
    <property type="evidence" value="ECO:0007669"/>
    <property type="project" value="InterPro"/>
</dbReference>
<dbReference type="EMBL" id="JABDSR010000002">
    <property type="protein sequence ID" value="NMW84444.1"/>
    <property type="molecule type" value="Genomic_DNA"/>
</dbReference>
<evidence type="ECO:0000256" key="3">
    <source>
        <dbReference type="ARBA" id="ARBA00022448"/>
    </source>
</evidence>
<keyword evidence="5 9" id="KW-0812">Transmembrane</keyword>
<accession>A0A848RJZ2</accession>
<evidence type="ECO:0000256" key="9">
    <source>
        <dbReference type="RuleBase" id="RU363064"/>
    </source>
</evidence>
<evidence type="ECO:0000256" key="2">
    <source>
        <dbReference type="ARBA" id="ARBA00009261"/>
    </source>
</evidence>
<keyword evidence="8 9" id="KW-0472">Membrane</keyword>
<evidence type="ECO:0000256" key="1">
    <source>
        <dbReference type="ARBA" id="ARBA00004651"/>
    </source>
</evidence>
<evidence type="ECO:0000256" key="4">
    <source>
        <dbReference type="ARBA" id="ARBA00022475"/>
    </source>
</evidence>
<organism evidence="10 11">
    <name type="scientific">Peptoniphilus faecalis</name>
    <dbReference type="NCBI Taxonomy" id="2731255"/>
    <lineage>
        <taxon>Bacteria</taxon>
        <taxon>Bacillati</taxon>
        <taxon>Bacillota</taxon>
        <taxon>Tissierellia</taxon>
        <taxon>Tissierellales</taxon>
        <taxon>Peptoniphilaceae</taxon>
        <taxon>Peptoniphilus</taxon>
    </lineage>
</organism>
<proteinExistence type="inferred from homology"/>
<comment type="caution">
    <text evidence="10">The sequence shown here is derived from an EMBL/GenBank/DDBJ whole genome shotgun (WGS) entry which is preliminary data.</text>
</comment>
<name>A0A848RJZ2_9FIRM</name>
<dbReference type="Gene3D" id="1.20.1740.10">
    <property type="entry name" value="Amino acid/polyamine transporter I"/>
    <property type="match status" value="1"/>
</dbReference>
<keyword evidence="7 9" id="KW-1133">Transmembrane helix</keyword>
<evidence type="ECO:0000256" key="7">
    <source>
        <dbReference type="ARBA" id="ARBA00022989"/>
    </source>
</evidence>
<dbReference type="AlphaFoldDB" id="A0A848RJZ2"/>
<gene>
    <name evidence="10" type="ORF">HKO22_01635</name>
</gene>
<dbReference type="FunFam" id="1.20.1740.10:FF:000004">
    <property type="entry name" value="Sodium:alanine symporter family protein"/>
    <property type="match status" value="1"/>
</dbReference>
<keyword evidence="3 9" id="KW-0813">Transport</keyword>